<comment type="caution">
    <text evidence="1">The sequence shown here is derived from an EMBL/GenBank/DDBJ whole genome shotgun (WGS) entry which is preliminary data.</text>
</comment>
<dbReference type="EMBL" id="BBMZ01000008">
    <property type="protein sequence ID" value="GAL57849.1"/>
    <property type="molecule type" value="Genomic_DNA"/>
</dbReference>
<reference evidence="1 2" key="1">
    <citation type="submission" date="2014-09" db="EMBL/GenBank/DDBJ databases">
        <title>Whole genome shotgun sequence of Escherichia vulneris NBRC 102420.</title>
        <authorList>
            <person name="Yoshida Y."/>
            <person name="Hosoyama A."/>
            <person name="Tsuchikane K."/>
            <person name="Ohji S."/>
            <person name="Ichikawa N."/>
            <person name="Kimura A."/>
            <person name="Yamazoe A."/>
            <person name="Ezaki T."/>
            <person name="Fujita N."/>
        </authorList>
    </citation>
    <scope>NUCLEOTIDE SEQUENCE [LARGE SCALE GENOMIC DNA]</scope>
    <source>
        <strain evidence="1 2">NBRC 102420</strain>
    </source>
</reference>
<gene>
    <name evidence="1" type="ORF">EV102420_08_03120</name>
</gene>
<proteinExistence type="predicted"/>
<dbReference type="AlphaFoldDB" id="A0A090V3K4"/>
<keyword evidence="2" id="KW-1185">Reference proteome</keyword>
<name>A0A090V3K4_PSEVU</name>
<sequence>MLLILAIIATVNIIINQYSTEKMEFGSWSDWFNTAGTLGTFVIAAMAYRKAPDWLKQKTSEAALMLAIKLRDDIELCVKNSKLDYKRAITFIKKFDEHPTADKCYIAGEQHSSTINKINAISALKDELQRIENNGIKIINKDILLRPIELCIEFYACSGAIYRYQRELLDPEQTITLENQQEMRKHLFALQSVLNDIANELKTTAFNKIFTIS</sequence>
<protein>
    <submittedName>
        <fullName evidence="1">Uncharacterized protein</fullName>
    </submittedName>
</protein>
<dbReference type="eggNOG" id="ENOG502ZR0I">
    <property type="taxonomic scope" value="Bacteria"/>
</dbReference>
<accession>A0A090V3K4</accession>
<dbReference type="Proteomes" id="UP000029462">
    <property type="component" value="Unassembled WGS sequence"/>
</dbReference>
<organism evidence="1 2">
    <name type="scientific">Pseudescherichia vulneris NBRC 102420</name>
    <dbReference type="NCBI Taxonomy" id="1115515"/>
    <lineage>
        <taxon>Bacteria</taxon>
        <taxon>Pseudomonadati</taxon>
        <taxon>Pseudomonadota</taxon>
        <taxon>Gammaproteobacteria</taxon>
        <taxon>Enterobacterales</taxon>
        <taxon>Enterobacteriaceae</taxon>
        <taxon>Pseudescherichia</taxon>
    </lineage>
</organism>
<evidence type="ECO:0000313" key="2">
    <source>
        <dbReference type="Proteomes" id="UP000029462"/>
    </source>
</evidence>
<evidence type="ECO:0000313" key="1">
    <source>
        <dbReference type="EMBL" id="GAL57849.1"/>
    </source>
</evidence>